<comment type="caution">
    <text evidence="2">The sequence shown here is derived from an EMBL/GenBank/DDBJ whole genome shotgun (WGS) entry which is preliminary data.</text>
</comment>
<organism evidence="2 3">
    <name type="scientific">Kineococcus rhizosphaerae</name>
    <dbReference type="NCBI Taxonomy" id="559628"/>
    <lineage>
        <taxon>Bacteria</taxon>
        <taxon>Bacillati</taxon>
        <taxon>Actinomycetota</taxon>
        <taxon>Actinomycetes</taxon>
        <taxon>Kineosporiales</taxon>
        <taxon>Kineosporiaceae</taxon>
        <taxon>Kineococcus</taxon>
    </lineage>
</organism>
<evidence type="ECO:0000313" key="2">
    <source>
        <dbReference type="EMBL" id="PRY17909.1"/>
    </source>
</evidence>
<dbReference type="EMBL" id="PVZF01000001">
    <property type="protein sequence ID" value="PRY17909.1"/>
    <property type="molecule type" value="Genomic_DNA"/>
</dbReference>
<keyword evidence="1" id="KW-0472">Membrane</keyword>
<dbReference type="Proteomes" id="UP000238083">
    <property type="component" value="Unassembled WGS sequence"/>
</dbReference>
<accession>A0A2T0R9R2</accession>
<dbReference type="RefSeq" id="WP_146149243.1">
    <property type="nucleotide sequence ID" value="NZ_PVZF01000001.1"/>
</dbReference>
<name>A0A2T0R9R2_9ACTN</name>
<proteinExistence type="predicted"/>
<gene>
    <name evidence="2" type="ORF">CLV37_101151</name>
</gene>
<protein>
    <submittedName>
        <fullName evidence="2">Uncharacterized protein</fullName>
    </submittedName>
</protein>
<keyword evidence="1" id="KW-1133">Transmembrane helix</keyword>
<dbReference type="AlphaFoldDB" id="A0A2T0R9R2"/>
<keyword evidence="3" id="KW-1185">Reference proteome</keyword>
<feature type="transmembrane region" description="Helical" evidence="1">
    <location>
        <begin position="12"/>
        <end position="37"/>
    </location>
</feature>
<reference evidence="2 3" key="1">
    <citation type="submission" date="2018-03" db="EMBL/GenBank/DDBJ databases">
        <title>Genomic Encyclopedia of Archaeal and Bacterial Type Strains, Phase II (KMG-II): from individual species to whole genera.</title>
        <authorList>
            <person name="Goeker M."/>
        </authorList>
    </citation>
    <scope>NUCLEOTIDE SEQUENCE [LARGE SCALE GENOMIC DNA]</scope>
    <source>
        <strain evidence="2 3">DSM 19711</strain>
    </source>
</reference>
<dbReference type="OrthoDB" id="36432at2"/>
<evidence type="ECO:0000256" key="1">
    <source>
        <dbReference type="SAM" id="Phobius"/>
    </source>
</evidence>
<keyword evidence="1" id="KW-0812">Transmembrane</keyword>
<sequence length="606" mass="63342">MRKLARRDDDGFTLLPVLAAMVLVLGLVLVGIGYAVATHRVARASQDTKSAAAAAQAGLQDYIYRVNACSDYYAAAPSCGTTTANPALRTAATDTNFAVVPGSAGVTQGVFSQRVLASPAGTTAAGTFSTSVRVQVIGQVLDTVTGKVRESRTLVADLSRKGFLEYLYFTDYETFSPANTRLLKGSFSANPSSNTTVTSTSGTTYSLSSSTTYTVAQPTVDQVAAGCRRYYYKTTTGGATVPGRANFPRTITGGSLPSGGIEYWPSGSTSVLGSIANYQCLTISFSGADTFDGKVHSNDAMSISGPVLFKKDVTTGYKPSSGNPWYGASNPSTSGKSPVWAQPFELPKTTDKQADVAAAGGCLYTGPTSITFLADGRMKVLSPKTKANTVKPSCTTGSGASYMTSEQTVAGPVNGVIYVQKTTESGSCISYQNTAGDVTNYDNNGCTAGDAFVQGTVNGRFTVTAAHDVVVTGDLLYSDWGADGDVLGLIGTNNVAVWNPVNSSGNNLTSNGNREIDAAIASTGNSFTVFNYSSGAKRGNLTVRGVIVQRFRGPVATGSGTTTSTGYSKDYRYDDRLNSNPPPAFIQPEYDAWDISRTTVVQQNAN</sequence>
<evidence type="ECO:0000313" key="3">
    <source>
        <dbReference type="Proteomes" id="UP000238083"/>
    </source>
</evidence>